<dbReference type="InterPro" id="IPR008942">
    <property type="entry name" value="ENTH_VHS"/>
</dbReference>
<feature type="compositionally biased region" description="Polar residues" evidence="1">
    <location>
        <begin position="755"/>
        <end position="764"/>
    </location>
</feature>
<keyword evidence="4" id="KW-1185">Reference proteome</keyword>
<feature type="compositionally biased region" description="Basic and acidic residues" evidence="1">
    <location>
        <begin position="427"/>
        <end position="449"/>
    </location>
</feature>
<dbReference type="Gene3D" id="1.25.40.90">
    <property type="match status" value="1"/>
</dbReference>
<feature type="compositionally biased region" description="Basic and acidic residues" evidence="1">
    <location>
        <begin position="625"/>
        <end position="642"/>
    </location>
</feature>
<sequence length="817" mass="86992">MATVEAFESALKDVVGAKRLSQSKMNSLTEIALKCMDHDTQMVSILYRTHKGLSTSAKVWSLYAFDALARAARNRANKSRMTADLTSEKGNCATFLLRIEGILDGLFQDLISTGNDDVKEKAKKIVDIWTKSHTFSAAVLSPLYALLNQAGNDKESDRADTTNVASTEPASAPALPFSQPSTSTQPAATAPTVNVEAVQSTLFALLSKAASAVGSAPPPTPITSQTAPNYNPVPPAAPVPALDANQLALLQQLAAQTAKGNAVPSQPIPVAASVVQSLTTPTAVPVVTPVQGPPQPQPVPYRDDHYGAPVSHRESEHDRFNGPERGFPRDDYNEPRRGFRGGPRDFGRGGRGRGKWGDRDHFRDRSRDLSRDPRPRRSRSRSPAGRYGGPGPRNARPPSPHRAGGYSSYAQRHSQGYGSGPRGRSPARPEDGKDEFGRDLRAESPRDSDSASVPSHQRRSTSPIPPGRGASSATASDRGSVASENTNRSRNYSPYQHTATGPSSYPHTYSSVPSAPAAISLSTASAPSASEQSHIHGAVGLDAFDLTTFNPGLAASWEALAAAWRVTHGSMPTQEQLMQFVLSKTPLPQPQPPGEYAMETTPGPSQQQSQAIQQSPAPAYQPQTHEQDSDRWHTPDGPERQWDGPPQGPRAGWRGRGGGGGGGGGSYGGPGRGQGRGRGDFGRGRGRGDFGRRGIGRGRGDYGRGNDRGAYHAGGGEWQEQESDAVTLSGGGDDYSWQEQQQHQQQQVYSDQGYDHQSPSQLIQPYSAYPHQPQAQSQQDYGAVSQPAHAGGGGEGGGVGRMQKVGDKWVFVRGGAA</sequence>
<feature type="compositionally biased region" description="Polar residues" evidence="1">
    <location>
        <begin position="471"/>
        <end position="511"/>
    </location>
</feature>
<dbReference type="AlphaFoldDB" id="A0A1Y2IUL2"/>
<proteinExistence type="predicted"/>
<feature type="domain" description="CID" evidence="2">
    <location>
        <begin position="1"/>
        <end position="151"/>
    </location>
</feature>
<evidence type="ECO:0000313" key="3">
    <source>
        <dbReference type="EMBL" id="OSD04788.1"/>
    </source>
</evidence>
<gene>
    <name evidence="3" type="ORF">PYCCODRAFT_71254</name>
</gene>
<feature type="region of interest" description="Disordered" evidence="1">
    <location>
        <begin position="584"/>
        <end position="805"/>
    </location>
</feature>
<feature type="compositionally biased region" description="Basic and acidic residues" evidence="1">
    <location>
        <begin position="301"/>
        <end position="348"/>
    </location>
</feature>
<feature type="compositionally biased region" description="Low complexity" evidence="1">
    <location>
        <begin position="738"/>
        <end position="747"/>
    </location>
</feature>
<dbReference type="SUPFAM" id="SSF48464">
    <property type="entry name" value="ENTH/VHS domain"/>
    <property type="match status" value="1"/>
</dbReference>
<feature type="region of interest" description="Disordered" evidence="1">
    <location>
        <begin position="285"/>
        <end position="511"/>
    </location>
</feature>
<accession>A0A1Y2IUL2</accession>
<dbReference type="OrthoDB" id="79367at2759"/>
<dbReference type="Pfam" id="PF04818">
    <property type="entry name" value="CID"/>
    <property type="match status" value="1"/>
</dbReference>
<organism evidence="3 4">
    <name type="scientific">Trametes coccinea (strain BRFM310)</name>
    <name type="common">Pycnoporus coccineus</name>
    <dbReference type="NCBI Taxonomy" id="1353009"/>
    <lineage>
        <taxon>Eukaryota</taxon>
        <taxon>Fungi</taxon>
        <taxon>Dikarya</taxon>
        <taxon>Basidiomycota</taxon>
        <taxon>Agaricomycotina</taxon>
        <taxon>Agaricomycetes</taxon>
        <taxon>Polyporales</taxon>
        <taxon>Polyporaceae</taxon>
        <taxon>Trametes</taxon>
    </lineage>
</organism>
<dbReference type="STRING" id="1353009.A0A1Y2IUL2"/>
<evidence type="ECO:0000259" key="2">
    <source>
        <dbReference type="PROSITE" id="PS51391"/>
    </source>
</evidence>
<dbReference type="EMBL" id="KZ084095">
    <property type="protein sequence ID" value="OSD04788.1"/>
    <property type="molecule type" value="Genomic_DNA"/>
</dbReference>
<reference evidence="3 4" key="1">
    <citation type="journal article" date="2015" name="Biotechnol. Biofuels">
        <title>Enhanced degradation of softwood versus hardwood by the white-rot fungus Pycnoporus coccineus.</title>
        <authorList>
            <person name="Couturier M."/>
            <person name="Navarro D."/>
            <person name="Chevret D."/>
            <person name="Henrissat B."/>
            <person name="Piumi F."/>
            <person name="Ruiz-Duenas F.J."/>
            <person name="Martinez A.T."/>
            <person name="Grigoriev I.V."/>
            <person name="Riley R."/>
            <person name="Lipzen A."/>
            <person name="Berrin J.G."/>
            <person name="Master E.R."/>
            <person name="Rosso M.N."/>
        </authorList>
    </citation>
    <scope>NUCLEOTIDE SEQUENCE [LARGE SCALE GENOMIC DNA]</scope>
    <source>
        <strain evidence="3 4">BRFM310</strain>
    </source>
</reference>
<feature type="compositionally biased region" description="Low complexity" evidence="1">
    <location>
        <begin position="178"/>
        <end position="190"/>
    </location>
</feature>
<evidence type="ECO:0000256" key="1">
    <source>
        <dbReference type="SAM" id="MobiDB-lite"/>
    </source>
</evidence>
<name>A0A1Y2IUL2_TRAC3</name>
<feature type="compositionally biased region" description="Gly residues" evidence="1">
    <location>
        <begin position="654"/>
        <end position="676"/>
    </location>
</feature>
<dbReference type="PROSITE" id="PS51391">
    <property type="entry name" value="CID"/>
    <property type="match status" value="1"/>
</dbReference>
<evidence type="ECO:0000313" key="4">
    <source>
        <dbReference type="Proteomes" id="UP000193067"/>
    </source>
</evidence>
<feature type="compositionally biased region" description="Gly residues" evidence="1">
    <location>
        <begin position="790"/>
        <end position="800"/>
    </location>
</feature>
<dbReference type="SMART" id="SM00582">
    <property type="entry name" value="RPR"/>
    <property type="match status" value="1"/>
</dbReference>
<feature type="region of interest" description="Disordered" evidence="1">
    <location>
        <begin position="153"/>
        <end position="190"/>
    </location>
</feature>
<dbReference type="Proteomes" id="UP000193067">
    <property type="component" value="Unassembled WGS sequence"/>
</dbReference>
<feature type="compositionally biased region" description="Basic and acidic residues" evidence="1">
    <location>
        <begin position="355"/>
        <end position="375"/>
    </location>
</feature>
<dbReference type="InterPro" id="IPR006569">
    <property type="entry name" value="CID_dom"/>
</dbReference>
<protein>
    <recommendedName>
        <fullName evidence="2">CID domain-containing protein</fullName>
    </recommendedName>
</protein>
<feature type="compositionally biased region" description="Basic and acidic residues" evidence="1">
    <location>
        <begin position="677"/>
        <end position="710"/>
    </location>
</feature>
<feature type="compositionally biased region" description="Low complexity" evidence="1">
    <location>
        <begin position="604"/>
        <end position="623"/>
    </location>
</feature>